<dbReference type="OMA" id="CITSAFP"/>
<name>A0A913Z4Y2_PATMI</name>
<dbReference type="InterPro" id="IPR036179">
    <property type="entry name" value="Ig-like_dom_sf"/>
</dbReference>
<dbReference type="InterPro" id="IPR003961">
    <property type="entry name" value="FN3_dom"/>
</dbReference>
<evidence type="ECO:0000256" key="4">
    <source>
        <dbReference type="ARBA" id="ARBA00022737"/>
    </source>
</evidence>
<feature type="domain" description="Ig-like" evidence="14">
    <location>
        <begin position="408"/>
        <end position="510"/>
    </location>
</feature>
<evidence type="ECO:0000313" key="16">
    <source>
        <dbReference type="EnsemblMetazoa" id="XP_038046888.1"/>
    </source>
</evidence>
<dbReference type="InterPro" id="IPR036116">
    <property type="entry name" value="FN3_sf"/>
</dbReference>
<feature type="compositionally biased region" description="Polar residues" evidence="11">
    <location>
        <begin position="1524"/>
        <end position="1535"/>
    </location>
</feature>
<dbReference type="OrthoDB" id="428111at2759"/>
<feature type="domain" description="Ig-like" evidence="14">
    <location>
        <begin position="127"/>
        <end position="225"/>
    </location>
</feature>
<keyword evidence="6 12" id="KW-1133">Transmembrane helix</keyword>
<dbReference type="InterPro" id="IPR007110">
    <property type="entry name" value="Ig-like_dom"/>
</dbReference>
<dbReference type="CDD" id="cd00063">
    <property type="entry name" value="FN3"/>
    <property type="match status" value="5"/>
</dbReference>
<evidence type="ECO:0000256" key="2">
    <source>
        <dbReference type="ARBA" id="ARBA00022692"/>
    </source>
</evidence>
<dbReference type="PANTHER" id="PTHR44170">
    <property type="entry name" value="PROTEIN SIDEKICK"/>
    <property type="match status" value="1"/>
</dbReference>
<dbReference type="FunFam" id="2.60.40.10:FF:000032">
    <property type="entry name" value="palladin isoform X1"/>
    <property type="match status" value="2"/>
</dbReference>
<feature type="domain" description="Fibronectin type-III" evidence="15">
    <location>
        <begin position="787"/>
        <end position="886"/>
    </location>
</feature>
<dbReference type="InterPro" id="IPR009138">
    <property type="entry name" value="Neural_cell_adh"/>
</dbReference>
<keyword evidence="9" id="KW-0325">Glycoprotein</keyword>
<dbReference type="PROSITE" id="PS50835">
    <property type="entry name" value="IG_LIKE"/>
    <property type="match status" value="8"/>
</dbReference>
<dbReference type="Pfam" id="PF13927">
    <property type="entry name" value="Ig_3"/>
    <property type="match status" value="4"/>
</dbReference>
<evidence type="ECO:0000256" key="7">
    <source>
        <dbReference type="ARBA" id="ARBA00023136"/>
    </source>
</evidence>
<dbReference type="Pfam" id="PF00041">
    <property type="entry name" value="fn3"/>
    <property type="match status" value="5"/>
</dbReference>
<dbReference type="FunFam" id="2.60.40.10:FF:000360">
    <property type="entry name" value="Sidekick cell adhesion molecule 2"/>
    <property type="match status" value="1"/>
</dbReference>
<keyword evidence="4" id="KW-0677">Repeat</keyword>
<evidence type="ECO:0000256" key="3">
    <source>
        <dbReference type="ARBA" id="ARBA00022729"/>
    </source>
</evidence>
<dbReference type="PROSITE" id="PS50853">
    <property type="entry name" value="FN3"/>
    <property type="match status" value="5"/>
</dbReference>
<protein>
    <submittedName>
        <fullName evidence="16">Uncharacterized protein</fullName>
    </submittedName>
</protein>
<feature type="region of interest" description="Disordered" evidence="11">
    <location>
        <begin position="1318"/>
        <end position="1339"/>
    </location>
</feature>
<sequence length="1597" mass="171642">MEASENRLLEAVTCILVLCIGLTQAGIEFREEPMDTVVAQGQPLQFHCMAFDDQRPGTITIQWKHNSAPVSAGGRVAVYPNGTLHVSPTQRGDEGTYSCIASLTSSGGFVDQRESLAATLYFAFLNPVEFIIPVGNQTVVDKQLIPAYFQCVSGDSRPEPTITWEKDGVPVTEGLSYGVQFGGPGSLQWSQTLQINNVRKRHEGRYRCVVTNPLLSGQVQRSAYSWLIVNPNPGEPYISIAPHSQIVPAGNPVTFPCQILGDPAPNISWRQANDPYDLANTTSRYVLADGSLFFTSVSDADDGSYVCTGSSRLGLVSTDPVTLTAASMGWTFTESPSDVEVVEDSSATLICRPPVSKPPANITWYKSNVLYVPSQGAAVLDVGDLYFSAVTKENEGDFFCVATNDFIPQSVTSSTATLTVRVAASIIVPPENKEVVLGEDLTLTCEARGDPTPIIIWKKDAVVISAGGRTTIGNSGQLLHIVSLIGLDQGTYTCEVSNMYGTESASAYVDVLVTPQITSGPGDLRAGLGSSVLLPCVAIGDPVPAITWYKDNAELTLPPGDPYYLVTQYGLNITRVRVQDGGRYRCRATNKAGASESSGTLVVETPPVITTPLTNQTVNQEAVVYFTCQAAGEPRPELVWFFNDGPVPSWGSISNQGQVLTISSASGVTKGKMTCRAQNRQGQAETEAYLQVRVAPDITPIDDLTVNVGRSLSVHCITSAFPEPSITWLKGQDVVIASDRVSFTSPNVLTIASVAKDDQGDYSCVAANDVGNTRESFHVSVLGIPGTPTILSAAAISVDSITVYWSATGDVTDTTHYQLQYKLSVSTAWTTFLDSIPALAGSPSSPQEHTVSGLAESQTYQFRVFAKNVVGTSAPSNVVAASTPSVTGPSAPRNLAVLSFNATAVVLQWEIPVQRNGPIDAYTVEYRETDTNVYSMVQQPGNDQYTIEVTVANLKPMTSFQFRVTAATLHNGQQQFGDYTEYVEQTTSPSAPSVAPVNVMVTASSSTTLFVSWLAIPPEHQNGPILGYTVSYKETGGSTTPRERTVNESVFSVSLTRLVKWQEYDVQVWGFNDEGNSTKSDVIVTRTKADAPTLSPQNVDLIATNQTAILLTWEDVPEDGRHGAVDGYVVTYRSHSSLSPQELDIPGEINFVFLTGLEVATRYYVQLVAYNLVDGNRSEGPASAETSIATQDGIPGSVRDFNASDVGPDYILLTWEPPSEPNGAIQAYVITYKADFPQEVTTDILSIVTGGARDSSRRRREVIYSNETHGRVETTDTWYNLTSLRPETDYSIEIAARTSAGMGVDPLKLFLSTGKARATETPPSLHGTTPPSITTQSATDEAPISQFPGGVAYPLNSLIIFITAVSLAGAALCLAIVVLLVWCKRRGDEKARKQSNYLIDNDQMCSSSQRSGSDDIILDMSSRPNSKSPSAASSRNPSRLPSVSTPTPSPPVEFADLSGMVDRPGDPNRPRASSSPSMDHRREAEAYAAYGAGPVDQGSGTVPRANGRLYTPARSPRNPKYHPGSSNLQLESSETTPDKLDELYNKVTMSSSRGPSRMKQDSLAAIAVLLDQEETHSDLQPPESPTSVVISNQRTTL</sequence>
<dbReference type="RefSeq" id="XP_038046888.1">
    <property type="nucleotide sequence ID" value="XM_038190960.1"/>
</dbReference>
<evidence type="ECO:0000259" key="14">
    <source>
        <dbReference type="PROSITE" id="PS50835"/>
    </source>
</evidence>
<dbReference type="SMART" id="SM00060">
    <property type="entry name" value="FN3"/>
    <property type="match status" value="5"/>
</dbReference>
<keyword evidence="10" id="KW-0393">Immunoglobulin domain</keyword>
<feature type="compositionally biased region" description="Low complexity" evidence="11">
    <location>
        <begin position="1421"/>
        <end position="1446"/>
    </location>
</feature>
<dbReference type="CDD" id="cd00096">
    <property type="entry name" value="Ig"/>
    <property type="match status" value="1"/>
</dbReference>
<evidence type="ECO:0000256" key="8">
    <source>
        <dbReference type="ARBA" id="ARBA00023157"/>
    </source>
</evidence>
<accession>A0A913Z4Y2</accession>
<keyword evidence="7 12" id="KW-0472">Membrane</keyword>
<dbReference type="GeneID" id="119721074"/>
<dbReference type="InterPro" id="IPR003598">
    <property type="entry name" value="Ig_sub2"/>
</dbReference>
<evidence type="ECO:0000256" key="6">
    <source>
        <dbReference type="ARBA" id="ARBA00022989"/>
    </source>
</evidence>
<feature type="domain" description="Ig-like" evidence="14">
    <location>
        <begin position="696"/>
        <end position="780"/>
    </location>
</feature>
<keyword evidence="2 12" id="KW-0812">Transmembrane</keyword>
<dbReference type="InterPro" id="IPR013098">
    <property type="entry name" value="Ig_I-set"/>
</dbReference>
<dbReference type="SMART" id="SM00409">
    <property type="entry name" value="IG"/>
    <property type="match status" value="8"/>
</dbReference>
<evidence type="ECO:0000259" key="15">
    <source>
        <dbReference type="PROSITE" id="PS50853"/>
    </source>
</evidence>
<dbReference type="Gene3D" id="2.60.40.10">
    <property type="entry name" value="Immunoglobulins"/>
    <property type="match status" value="13"/>
</dbReference>
<comment type="subcellular location">
    <subcellularLocation>
        <location evidence="1">Membrane</location>
        <topology evidence="1">Single-pass membrane protein</topology>
    </subcellularLocation>
</comment>
<feature type="chain" id="PRO_5037724517" evidence="13">
    <location>
        <begin position="26"/>
        <end position="1597"/>
    </location>
</feature>
<dbReference type="PRINTS" id="PR01838">
    <property type="entry name" value="NCAMFAMILY"/>
</dbReference>
<feature type="domain" description="Ig-like" evidence="14">
    <location>
        <begin position="236"/>
        <end position="324"/>
    </location>
</feature>
<feature type="domain" description="Ig-like" evidence="14">
    <location>
        <begin position="515"/>
        <end position="602"/>
    </location>
</feature>
<dbReference type="GO" id="GO:0005886">
    <property type="term" value="C:plasma membrane"/>
    <property type="evidence" value="ECO:0007669"/>
    <property type="project" value="UniProtKB-ARBA"/>
</dbReference>
<dbReference type="PANTHER" id="PTHR44170:SF6">
    <property type="entry name" value="CONTACTIN"/>
    <property type="match status" value="1"/>
</dbReference>
<dbReference type="GO" id="GO:0098609">
    <property type="term" value="P:cell-cell adhesion"/>
    <property type="evidence" value="ECO:0007669"/>
    <property type="project" value="TreeGrafter"/>
</dbReference>
<keyword evidence="3 13" id="KW-0732">Signal</keyword>
<feature type="domain" description="Fibronectin type-III" evidence="15">
    <location>
        <begin position="1194"/>
        <end position="1316"/>
    </location>
</feature>
<evidence type="ECO:0000256" key="9">
    <source>
        <dbReference type="ARBA" id="ARBA00023180"/>
    </source>
</evidence>
<keyword evidence="5" id="KW-0130">Cell adhesion</keyword>
<dbReference type="InterPro" id="IPR013783">
    <property type="entry name" value="Ig-like_fold"/>
</dbReference>
<dbReference type="SUPFAM" id="SSF48726">
    <property type="entry name" value="Immunoglobulin"/>
    <property type="match status" value="8"/>
</dbReference>
<feature type="domain" description="Ig-like" evidence="14">
    <location>
        <begin position="330"/>
        <end position="404"/>
    </location>
</feature>
<dbReference type="Proteomes" id="UP000887568">
    <property type="component" value="Unplaced"/>
</dbReference>
<dbReference type="InterPro" id="IPR003599">
    <property type="entry name" value="Ig_sub"/>
</dbReference>
<feature type="compositionally biased region" description="Polar residues" evidence="11">
    <location>
        <begin position="1326"/>
        <end position="1339"/>
    </location>
</feature>
<evidence type="ECO:0000256" key="12">
    <source>
        <dbReference type="SAM" id="Phobius"/>
    </source>
</evidence>
<dbReference type="Pfam" id="PF07679">
    <property type="entry name" value="I-set"/>
    <property type="match status" value="4"/>
</dbReference>
<reference evidence="16" key="1">
    <citation type="submission" date="2022-11" db="UniProtKB">
        <authorList>
            <consortium name="EnsemblMetazoa"/>
        </authorList>
    </citation>
    <scope>IDENTIFICATION</scope>
</reference>
<dbReference type="EnsemblMetazoa" id="XM_038190960.1">
    <property type="protein sequence ID" value="XP_038046888.1"/>
    <property type="gene ID" value="LOC119721074"/>
</dbReference>
<feature type="domain" description="Fibronectin type-III" evidence="15">
    <location>
        <begin position="995"/>
        <end position="1090"/>
    </location>
</feature>
<proteinExistence type="predicted"/>
<feature type="domain" description="Fibronectin type-III" evidence="15">
    <location>
        <begin position="891"/>
        <end position="990"/>
    </location>
</feature>
<feature type="region of interest" description="Disordered" evidence="11">
    <location>
        <begin position="1573"/>
        <end position="1597"/>
    </location>
</feature>
<organism evidence="16 17">
    <name type="scientific">Patiria miniata</name>
    <name type="common">Bat star</name>
    <name type="synonym">Asterina miniata</name>
    <dbReference type="NCBI Taxonomy" id="46514"/>
    <lineage>
        <taxon>Eukaryota</taxon>
        <taxon>Metazoa</taxon>
        <taxon>Echinodermata</taxon>
        <taxon>Eleutherozoa</taxon>
        <taxon>Asterozoa</taxon>
        <taxon>Asteroidea</taxon>
        <taxon>Valvatacea</taxon>
        <taxon>Valvatida</taxon>
        <taxon>Asterinidae</taxon>
        <taxon>Patiria</taxon>
    </lineage>
</organism>
<evidence type="ECO:0000313" key="17">
    <source>
        <dbReference type="Proteomes" id="UP000887568"/>
    </source>
</evidence>
<evidence type="ECO:0000256" key="11">
    <source>
        <dbReference type="SAM" id="MobiDB-lite"/>
    </source>
</evidence>
<keyword evidence="8" id="KW-1015">Disulfide bond</keyword>
<feature type="signal peptide" evidence="13">
    <location>
        <begin position="1"/>
        <end position="25"/>
    </location>
</feature>
<feature type="domain" description="Ig-like" evidence="14">
    <location>
        <begin position="606"/>
        <end position="691"/>
    </location>
</feature>
<evidence type="ECO:0000256" key="1">
    <source>
        <dbReference type="ARBA" id="ARBA00004167"/>
    </source>
</evidence>
<feature type="compositionally biased region" description="Polar residues" evidence="11">
    <location>
        <begin position="1585"/>
        <end position="1597"/>
    </location>
</feature>
<dbReference type="FunFam" id="2.60.40.10:FF:000107">
    <property type="entry name" value="Myosin, light chain kinase a"/>
    <property type="match status" value="1"/>
</dbReference>
<evidence type="ECO:0000256" key="13">
    <source>
        <dbReference type="SAM" id="SignalP"/>
    </source>
</evidence>
<feature type="transmembrane region" description="Helical" evidence="12">
    <location>
        <begin position="1358"/>
        <end position="1383"/>
    </location>
</feature>
<feature type="region of interest" description="Disordered" evidence="11">
    <location>
        <begin position="1403"/>
        <end position="1540"/>
    </location>
</feature>
<keyword evidence="17" id="KW-1185">Reference proteome</keyword>
<dbReference type="SUPFAM" id="SSF49265">
    <property type="entry name" value="Fibronectin type III"/>
    <property type="match status" value="3"/>
</dbReference>
<feature type="domain" description="Ig-like" evidence="14">
    <location>
        <begin position="27"/>
        <end position="117"/>
    </location>
</feature>
<evidence type="ECO:0000256" key="10">
    <source>
        <dbReference type="ARBA" id="ARBA00023319"/>
    </source>
</evidence>
<feature type="domain" description="Fibronectin type-III" evidence="15">
    <location>
        <begin position="1095"/>
        <end position="1193"/>
    </location>
</feature>
<dbReference type="SMART" id="SM00408">
    <property type="entry name" value="IGc2"/>
    <property type="match status" value="8"/>
</dbReference>
<evidence type="ECO:0000256" key="5">
    <source>
        <dbReference type="ARBA" id="ARBA00022889"/>
    </source>
</evidence>